<dbReference type="CDD" id="cd00586">
    <property type="entry name" value="4HBT"/>
    <property type="match status" value="1"/>
</dbReference>
<dbReference type="SUPFAM" id="SSF54637">
    <property type="entry name" value="Thioesterase/thiol ester dehydrase-isomerase"/>
    <property type="match status" value="1"/>
</dbReference>
<evidence type="ECO:0000256" key="1">
    <source>
        <dbReference type="ARBA" id="ARBA00005953"/>
    </source>
</evidence>
<keyword evidence="4" id="KW-1185">Reference proteome</keyword>
<dbReference type="AlphaFoldDB" id="A0A2K9EZJ7"/>
<dbReference type="Proteomes" id="UP000233742">
    <property type="component" value="Chromosome"/>
</dbReference>
<dbReference type="EMBL" id="CP025408">
    <property type="protein sequence ID" value="AUH34734.1"/>
    <property type="molecule type" value="Genomic_DNA"/>
</dbReference>
<dbReference type="InterPro" id="IPR029069">
    <property type="entry name" value="HotDog_dom_sf"/>
</dbReference>
<keyword evidence="2" id="KW-0378">Hydrolase</keyword>
<dbReference type="OrthoDB" id="9801517at2"/>
<dbReference type="KEGG" id="paro:CUV01_16290"/>
<dbReference type="InterPro" id="IPR050563">
    <property type="entry name" value="4-hydroxybenzoyl-CoA_TE"/>
</dbReference>
<gene>
    <name evidence="3" type="ORF">CUV01_16290</name>
</gene>
<evidence type="ECO:0000313" key="4">
    <source>
        <dbReference type="Proteomes" id="UP000233742"/>
    </source>
</evidence>
<dbReference type="GO" id="GO:0047617">
    <property type="term" value="F:fatty acyl-CoA hydrolase activity"/>
    <property type="evidence" value="ECO:0007669"/>
    <property type="project" value="TreeGrafter"/>
</dbReference>
<organism evidence="3 4">
    <name type="scientific">Paracoccus tegillarcae</name>
    <dbReference type="NCBI Taxonomy" id="1529068"/>
    <lineage>
        <taxon>Bacteria</taxon>
        <taxon>Pseudomonadati</taxon>
        <taxon>Pseudomonadota</taxon>
        <taxon>Alphaproteobacteria</taxon>
        <taxon>Rhodobacterales</taxon>
        <taxon>Paracoccaceae</taxon>
        <taxon>Paracoccus</taxon>
    </lineage>
</organism>
<proteinExistence type="inferred from homology"/>
<dbReference type="RefSeq" id="WP_101461394.1">
    <property type="nucleotide sequence ID" value="NZ_CP025408.1"/>
</dbReference>
<dbReference type="PANTHER" id="PTHR31793:SF27">
    <property type="entry name" value="NOVEL THIOESTERASE SUPERFAMILY DOMAIN AND SAPOSIN A-TYPE DOMAIN CONTAINING PROTEIN (0610012H03RIK)"/>
    <property type="match status" value="1"/>
</dbReference>
<dbReference type="Pfam" id="PF13279">
    <property type="entry name" value="4HBT_2"/>
    <property type="match status" value="1"/>
</dbReference>
<evidence type="ECO:0000313" key="3">
    <source>
        <dbReference type="EMBL" id="AUH34734.1"/>
    </source>
</evidence>
<comment type="similarity">
    <text evidence="1">Belongs to the 4-hydroxybenzoyl-CoA thioesterase family.</text>
</comment>
<sequence length="142" mass="15856">MADLPSLSDYQQTCREKLRYSDMDRQGHVNNAVYSTLFEAGRVEFMYDGNSPLHDPGCGLVLVKLEIDFVTEMSWPGHVEIGTRLVSLGRSSMRSDQAIFQNGNCMAIARNTVVQMNQSTRKSQPISDDLRARLSELLAAPS</sequence>
<dbReference type="Gene3D" id="3.10.129.10">
    <property type="entry name" value="Hotdog Thioesterase"/>
    <property type="match status" value="1"/>
</dbReference>
<dbReference type="PANTHER" id="PTHR31793">
    <property type="entry name" value="4-HYDROXYBENZOYL-COA THIOESTERASE FAMILY MEMBER"/>
    <property type="match status" value="1"/>
</dbReference>
<name>A0A2K9EZJ7_9RHOB</name>
<reference evidence="3 4" key="1">
    <citation type="submission" date="2017-12" db="EMBL/GenBank/DDBJ databases">
        <authorList>
            <person name="Hurst M.R.H."/>
        </authorList>
    </citation>
    <scope>NUCLEOTIDE SEQUENCE [LARGE SCALE GENOMIC DNA]</scope>
    <source>
        <strain evidence="3 4">BM15</strain>
    </source>
</reference>
<accession>A0A2K9EZJ7</accession>
<evidence type="ECO:0000256" key="2">
    <source>
        <dbReference type="ARBA" id="ARBA00022801"/>
    </source>
</evidence>
<protein>
    <submittedName>
        <fullName evidence="3">Thioesterase</fullName>
    </submittedName>
</protein>